<dbReference type="GO" id="GO:0050185">
    <property type="term" value="F:phosphatidylinositol deacylase activity"/>
    <property type="evidence" value="ECO:0007669"/>
    <property type="project" value="TreeGrafter"/>
</dbReference>
<evidence type="ECO:0000256" key="10">
    <source>
        <dbReference type="RuleBase" id="RU365011"/>
    </source>
</evidence>
<dbReference type="SUPFAM" id="SSF53474">
    <property type="entry name" value="alpha/beta-Hydrolases"/>
    <property type="match status" value="1"/>
</dbReference>
<protein>
    <recommendedName>
        <fullName evidence="10">GPI inositol-deacylase</fullName>
        <ecNumber evidence="10">3.1.-.-</ecNumber>
    </recommendedName>
</protein>
<keyword evidence="11" id="KW-0732">Signal</keyword>
<feature type="transmembrane region" description="Helical" evidence="10">
    <location>
        <begin position="697"/>
        <end position="718"/>
    </location>
</feature>
<dbReference type="InterPro" id="IPR039529">
    <property type="entry name" value="PGAP1/BST1"/>
</dbReference>
<evidence type="ECO:0000256" key="6">
    <source>
        <dbReference type="ARBA" id="ARBA00022824"/>
    </source>
</evidence>
<evidence type="ECO:0000256" key="11">
    <source>
        <dbReference type="SAM" id="SignalP"/>
    </source>
</evidence>
<dbReference type="WBParaSite" id="TREG1_122190.1">
    <property type="protein sequence ID" value="TREG1_122190.1"/>
    <property type="gene ID" value="TREG1_122190"/>
</dbReference>
<organism evidence="13 14">
    <name type="scientific">Trichobilharzia regenti</name>
    <name type="common">Nasal bird schistosome</name>
    <dbReference type="NCBI Taxonomy" id="157069"/>
    <lineage>
        <taxon>Eukaryota</taxon>
        <taxon>Metazoa</taxon>
        <taxon>Spiralia</taxon>
        <taxon>Lophotrochozoa</taxon>
        <taxon>Platyhelminthes</taxon>
        <taxon>Trematoda</taxon>
        <taxon>Digenea</taxon>
        <taxon>Strigeidida</taxon>
        <taxon>Schistosomatoidea</taxon>
        <taxon>Schistosomatidae</taxon>
        <taxon>Trichobilharzia</taxon>
    </lineage>
</organism>
<reference evidence="14" key="2">
    <citation type="submission" date="2023-11" db="UniProtKB">
        <authorList>
            <consortium name="WormBaseParasite"/>
        </authorList>
    </citation>
    <scope>IDENTIFICATION</scope>
</reference>
<dbReference type="InterPro" id="IPR029058">
    <property type="entry name" value="AB_hydrolase_fold"/>
</dbReference>
<reference evidence="13" key="1">
    <citation type="submission" date="2022-06" db="EMBL/GenBank/DDBJ databases">
        <authorList>
            <person name="Berger JAMES D."/>
            <person name="Berger JAMES D."/>
        </authorList>
    </citation>
    <scope>NUCLEOTIDE SEQUENCE [LARGE SCALE GENOMIC DNA]</scope>
</reference>
<sequence>MLLLLSSLSWITQCSSQIHMAYNMVGSAVSCWLITSFVSFSLLWTTFQWYLDSESNRCVLTQMLEIPEFQEIYVDCQRKCYSNYRLYRYQEGSRFRPGQSNVPVLFVTGSQGSFKTIRSLATTIYNFVPDNSPLDYYSVDLNEEQSALNGEIVERQTDFVNQVIDTITLMYFKKATSPKQVILIGHSVGAVVIFNLLSSRWNLNQTKVKLVISLAGPIRQPVILPDRFMAQIYHRMHNYFHQISQIPDYPLVIISITGGSRDRLVPDVLGNIDQDYPGLNSLSLTSSAVQHVWASCDHRCILWCLQLMQALDKCLLEHKFMPNDPTLRLNAFSNLLITKPLITDADLNNDVGVNNLEALRSKTSYLIPSHMSWLDKTNQRNTIMRFNLPYNGLLVKLGPFFEDPQQSVLLLVSNAPYNWLHLCIETNSGNEKHCDFITQITSKYITWIPDPLTGNSIAAGLITLSILESLQLVNSSLVYKAKFYLVVSSSPDPFWNSMTIYVDTFSKTSERIHFDLPKYSTLWSFLSPNLLTNLTPRTSGSFHRFYLPHTKYYLSASTITPILIIKRHSCTADEKFMGMITMNALWCNYFHYVAIEDTKTEISLQLPVSHLSLVNYTKESRSFIDLYLDPNCAYELSIHYSLINWYSQLFRLHCTHFGGLLCGHLLLSMILLTMRLIKINDDNYSDYPRRSLRVNEVYCHLAVIIIHFISFQLFYLPFSEWIELQQSGQLGLRLVNTLQTPAAVVHFPYIELILAHLPFLIISIPWAFLIPVGNYLLDGFFLFLSQMINRNYSEKRNDKTVSSSPTLLMIMTMLCILLIGWIICESLAVLLLSLLLLINNCSFCRQNHINSEAVKFFSSCHFMNVQGNIVCTDEEKQKSASHHANTDHSYSNIKKLKGTPSSVEFKRKNYAILFYLLKWRTFILLVLISLLMLDDWISFVVRIKESYFSLSGVLYSYTLMMHSSRLIPSTLILLCTSIWLLQFDLVRVHSSSSTSPSFRWSLSSSLVCIRKKNTAVDTITNDSNNNNNGNNSNNSNINNDNNVKQIYYFFIFSCKIIAVCLLFSIFNLAISLYRIVQLTVLSLECIALILWFSYRSYHPSSSSCEYVHKVKKMC</sequence>
<keyword evidence="7 10" id="KW-0653">Protein transport</keyword>
<keyword evidence="3 10" id="KW-0813">Transport</keyword>
<dbReference type="Pfam" id="PF24660">
    <property type="entry name" value="PGAP1_3rd"/>
    <property type="match status" value="1"/>
</dbReference>
<keyword evidence="6 10" id="KW-0256">Endoplasmic reticulum</keyword>
<feature type="chain" id="PRO_5041696001" description="GPI inositol-deacylase" evidence="11">
    <location>
        <begin position="17"/>
        <end position="1114"/>
    </location>
</feature>
<keyword evidence="4 10" id="KW-0812">Transmembrane</keyword>
<evidence type="ECO:0000313" key="13">
    <source>
        <dbReference type="Proteomes" id="UP000050795"/>
    </source>
</evidence>
<feature type="transmembrane region" description="Helical" evidence="10">
    <location>
        <begin position="1046"/>
        <end position="1066"/>
    </location>
</feature>
<keyword evidence="5 10" id="KW-0378">Hydrolase</keyword>
<evidence type="ECO:0000256" key="8">
    <source>
        <dbReference type="ARBA" id="ARBA00022989"/>
    </source>
</evidence>
<feature type="transmembrane region" description="Helical" evidence="10">
    <location>
        <begin position="766"/>
        <end position="788"/>
    </location>
</feature>
<dbReference type="EC" id="3.1.-.-" evidence="10"/>
<comment type="subcellular location">
    <subcellularLocation>
        <location evidence="1">Endoplasmic reticulum membrane</location>
        <topology evidence="1">Multi-pass membrane protein</topology>
    </subcellularLocation>
</comment>
<dbReference type="Gene3D" id="3.40.50.1820">
    <property type="entry name" value="alpha/beta hydrolase"/>
    <property type="match status" value="1"/>
</dbReference>
<keyword evidence="8 10" id="KW-1133">Transmembrane helix</keyword>
<dbReference type="Proteomes" id="UP000050795">
    <property type="component" value="Unassembled WGS sequence"/>
</dbReference>
<feature type="domain" description="GPI inositol-deacylase PGAP1-like alpha/beta" evidence="12">
    <location>
        <begin position="100"/>
        <end position="317"/>
    </location>
</feature>
<dbReference type="PANTHER" id="PTHR15495:SF7">
    <property type="entry name" value="GPI INOSITOL-DEACYLASE"/>
    <property type="match status" value="1"/>
</dbReference>
<dbReference type="Pfam" id="PF07819">
    <property type="entry name" value="PGAP1"/>
    <property type="match status" value="1"/>
</dbReference>
<dbReference type="GO" id="GO:0005789">
    <property type="term" value="C:endoplasmic reticulum membrane"/>
    <property type="evidence" value="ECO:0007669"/>
    <property type="project" value="UniProtKB-SubCell"/>
</dbReference>
<feature type="signal peptide" evidence="11">
    <location>
        <begin position="1"/>
        <end position="16"/>
    </location>
</feature>
<evidence type="ECO:0000259" key="12">
    <source>
        <dbReference type="Pfam" id="PF07819"/>
    </source>
</evidence>
<evidence type="ECO:0000256" key="9">
    <source>
        <dbReference type="ARBA" id="ARBA00023136"/>
    </source>
</evidence>
<feature type="transmembrane region" description="Helical" evidence="10">
    <location>
        <begin position="912"/>
        <end position="933"/>
    </location>
</feature>
<dbReference type="GO" id="GO:0015031">
    <property type="term" value="P:protein transport"/>
    <property type="evidence" value="ECO:0007669"/>
    <property type="project" value="UniProtKB-KW"/>
</dbReference>
<keyword evidence="9 10" id="KW-0472">Membrane</keyword>
<evidence type="ECO:0000256" key="4">
    <source>
        <dbReference type="ARBA" id="ARBA00022692"/>
    </source>
</evidence>
<evidence type="ECO:0000256" key="3">
    <source>
        <dbReference type="ARBA" id="ARBA00022448"/>
    </source>
</evidence>
<evidence type="ECO:0000256" key="1">
    <source>
        <dbReference type="ARBA" id="ARBA00004477"/>
    </source>
</evidence>
<dbReference type="GO" id="GO:0006888">
    <property type="term" value="P:endoplasmic reticulum to Golgi vesicle-mediated transport"/>
    <property type="evidence" value="ECO:0007669"/>
    <property type="project" value="TreeGrafter"/>
</dbReference>
<feature type="transmembrane region" description="Helical" evidence="10">
    <location>
        <begin position="1072"/>
        <end position="1092"/>
    </location>
</feature>
<evidence type="ECO:0000256" key="2">
    <source>
        <dbReference type="ARBA" id="ARBA00006931"/>
    </source>
</evidence>
<feature type="transmembrane region" description="Helical" evidence="10">
    <location>
        <begin position="953"/>
        <end position="981"/>
    </location>
</feature>
<feature type="transmembrane region" description="Helical" evidence="10">
    <location>
        <begin position="657"/>
        <end position="677"/>
    </location>
</feature>
<accession>A0AA85J0W6</accession>
<dbReference type="PANTHER" id="PTHR15495">
    <property type="entry name" value="NEGATIVE REGULATOR OF VESICLE FORMATION-RELATED"/>
    <property type="match status" value="1"/>
</dbReference>
<dbReference type="AlphaFoldDB" id="A0AA85J0W6"/>
<dbReference type="InterPro" id="IPR012908">
    <property type="entry name" value="PGAP1-ab_dom-like"/>
</dbReference>
<evidence type="ECO:0000256" key="7">
    <source>
        <dbReference type="ARBA" id="ARBA00022927"/>
    </source>
</evidence>
<evidence type="ECO:0000313" key="14">
    <source>
        <dbReference type="WBParaSite" id="TREG1_122190.1"/>
    </source>
</evidence>
<keyword evidence="13" id="KW-1185">Reference proteome</keyword>
<proteinExistence type="inferred from homology"/>
<dbReference type="GO" id="GO:0006505">
    <property type="term" value="P:GPI anchor metabolic process"/>
    <property type="evidence" value="ECO:0007669"/>
    <property type="project" value="TreeGrafter"/>
</dbReference>
<comment type="similarity">
    <text evidence="2 10">Belongs to the GPI inositol-deacylase family.</text>
</comment>
<comment type="function">
    <text evidence="10">Involved in inositol deacylation of GPI-anchored proteins which plays important roles in the quality control and ER-associated degradation of GPI-anchored proteins.</text>
</comment>
<evidence type="ECO:0000256" key="5">
    <source>
        <dbReference type="ARBA" id="ARBA00022801"/>
    </source>
</evidence>
<name>A0AA85J0W6_TRIRE</name>
<feature type="transmembrane region" description="Helical" evidence="10">
    <location>
        <begin position="808"/>
        <end position="838"/>
    </location>
</feature>